<name>A0ABW4HGW1_9FLAO</name>
<evidence type="ECO:0000313" key="3">
    <source>
        <dbReference type="Proteomes" id="UP001597138"/>
    </source>
</evidence>
<organism evidence="2 3">
    <name type="scientific">Flavobacterium artemisiae</name>
    <dbReference type="NCBI Taxonomy" id="2126556"/>
    <lineage>
        <taxon>Bacteria</taxon>
        <taxon>Pseudomonadati</taxon>
        <taxon>Bacteroidota</taxon>
        <taxon>Flavobacteriia</taxon>
        <taxon>Flavobacteriales</taxon>
        <taxon>Flavobacteriaceae</taxon>
        <taxon>Flavobacterium</taxon>
    </lineage>
</organism>
<dbReference type="PANTHER" id="PTHR33360:SF2">
    <property type="entry name" value="TRANSPOSASE FOR INSERTION SEQUENCE ELEMENT IS200"/>
    <property type="match status" value="1"/>
</dbReference>
<sequence length="153" mass="18329">MANTYTQLHIQFVFAVKYRKALIAPEWKDRLHQYITGIIQSNHHKMLCINSMPDHIHIFIGMRPTQSISSLIQNVKTETSKWIKEQKLCINFAWQEGYGAFSYSKSHVSNVIRYIQNQEQHHNKKTFLEEYIEYLKAFEIEYDNQYIFKEPIL</sequence>
<evidence type="ECO:0000259" key="1">
    <source>
        <dbReference type="SMART" id="SM01321"/>
    </source>
</evidence>
<dbReference type="InterPro" id="IPR002686">
    <property type="entry name" value="Transposase_17"/>
</dbReference>
<dbReference type="PANTHER" id="PTHR33360">
    <property type="entry name" value="TRANSPOSASE FOR INSERTION SEQUENCE ELEMENT IS200"/>
    <property type="match status" value="1"/>
</dbReference>
<reference evidence="3" key="1">
    <citation type="journal article" date="2019" name="Int. J. Syst. Evol. Microbiol.">
        <title>The Global Catalogue of Microorganisms (GCM) 10K type strain sequencing project: providing services to taxonomists for standard genome sequencing and annotation.</title>
        <authorList>
            <consortium name="The Broad Institute Genomics Platform"/>
            <consortium name="The Broad Institute Genome Sequencing Center for Infectious Disease"/>
            <person name="Wu L."/>
            <person name="Ma J."/>
        </authorList>
    </citation>
    <scope>NUCLEOTIDE SEQUENCE [LARGE SCALE GENOMIC DNA]</scope>
    <source>
        <strain evidence="3">CCUG 70865</strain>
    </source>
</reference>
<dbReference type="InterPro" id="IPR036515">
    <property type="entry name" value="Transposase_17_sf"/>
</dbReference>
<dbReference type="SUPFAM" id="SSF143422">
    <property type="entry name" value="Transposase IS200-like"/>
    <property type="match status" value="1"/>
</dbReference>
<keyword evidence="3" id="KW-1185">Reference proteome</keyword>
<feature type="domain" description="Transposase IS200-like" evidence="1">
    <location>
        <begin position="5"/>
        <end position="118"/>
    </location>
</feature>
<dbReference type="Gene3D" id="3.30.70.1290">
    <property type="entry name" value="Transposase IS200-like"/>
    <property type="match status" value="1"/>
</dbReference>
<dbReference type="EMBL" id="JBHUDZ010000016">
    <property type="protein sequence ID" value="MFD1604606.1"/>
    <property type="molecule type" value="Genomic_DNA"/>
</dbReference>
<evidence type="ECO:0000313" key="2">
    <source>
        <dbReference type="EMBL" id="MFD1604606.1"/>
    </source>
</evidence>
<dbReference type="NCBIfam" id="NF033573">
    <property type="entry name" value="transpos_IS200"/>
    <property type="match status" value="1"/>
</dbReference>
<dbReference type="SMART" id="SM01321">
    <property type="entry name" value="Y1_Tnp"/>
    <property type="match status" value="1"/>
</dbReference>
<dbReference type="RefSeq" id="WP_379815695.1">
    <property type="nucleotide sequence ID" value="NZ_JBHUDZ010000016.1"/>
</dbReference>
<accession>A0ABW4HGW1</accession>
<comment type="caution">
    <text evidence="2">The sequence shown here is derived from an EMBL/GenBank/DDBJ whole genome shotgun (WGS) entry which is preliminary data.</text>
</comment>
<dbReference type="Proteomes" id="UP001597138">
    <property type="component" value="Unassembled WGS sequence"/>
</dbReference>
<protein>
    <submittedName>
        <fullName evidence="2">IS200/IS605 family transposase</fullName>
    </submittedName>
</protein>
<dbReference type="Pfam" id="PF01797">
    <property type="entry name" value="Y1_Tnp"/>
    <property type="match status" value="1"/>
</dbReference>
<gene>
    <name evidence="2" type="primary">tnpA</name>
    <name evidence="2" type="ORF">ACFSC2_17850</name>
</gene>
<proteinExistence type="predicted"/>